<accession>A0A1Y2EHH2</accession>
<dbReference type="AlphaFoldDB" id="A0A1Y2EHH2"/>
<evidence type="ECO:0000256" key="1">
    <source>
        <dbReference type="SAM" id="MobiDB-lite"/>
    </source>
</evidence>
<dbReference type="RefSeq" id="XP_040720614.1">
    <property type="nucleotide sequence ID" value="XM_040859043.1"/>
</dbReference>
<dbReference type="InterPro" id="IPR018306">
    <property type="entry name" value="Phage_T5_Orf172_DNA-bd"/>
</dbReference>
<feature type="region of interest" description="Disordered" evidence="1">
    <location>
        <begin position="284"/>
        <end position="328"/>
    </location>
</feature>
<dbReference type="SMART" id="SM00974">
    <property type="entry name" value="T5orf172"/>
    <property type="match status" value="1"/>
</dbReference>
<keyword evidence="4" id="KW-1185">Reference proteome</keyword>
<reference evidence="3 4" key="1">
    <citation type="submission" date="2016-07" db="EMBL/GenBank/DDBJ databases">
        <title>Pervasive Adenine N6-methylation of Active Genes in Fungi.</title>
        <authorList>
            <consortium name="DOE Joint Genome Institute"/>
            <person name="Mondo S.J."/>
            <person name="Dannebaum R.O."/>
            <person name="Kuo R.C."/>
            <person name="Labutti K."/>
            <person name="Haridas S."/>
            <person name="Kuo A."/>
            <person name="Salamov A."/>
            <person name="Ahrendt S.R."/>
            <person name="Lipzen A."/>
            <person name="Sullivan W."/>
            <person name="Andreopoulos W.B."/>
            <person name="Clum A."/>
            <person name="Lindquist E."/>
            <person name="Daum C."/>
            <person name="Ramamoorthy G.K."/>
            <person name="Gryganskyi A."/>
            <person name="Culley D."/>
            <person name="Magnuson J.K."/>
            <person name="James T.Y."/>
            <person name="O'Malley M.A."/>
            <person name="Stajich J.E."/>
            <person name="Spatafora J.W."/>
            <person name="Visel A."/>
            <person name="Grigoriev I.V."/>
        </authorList>
    </citation>
    <scope>NUCLEOTIDE SEQUENCE [LARGE SCALE GENOMIC DNA]</scope>
    <source>
        <strain evidence="3 4">CBS 129021</strain>
    </source>
</reference>
<dbReference type="PANTHER" id="PTHR28094">
    <property type="entry name" value="MEIOTICALLY UP-REGULATED GENE 113 PROTEIN"/>
    <property type="match status" value="1"/>
</dbReference>
<feature type="domain" description="Bacteriophage T5 Orf172 DNA-binding" evidence="2">
    <location>
        <begin position="326"/>
        <end position="430"/>
    </location>
</feature>
<evidence type="ECO:0000313" key="4">
    <source>
        <dbReference type="Proteomes" id="UP000193689"/>
    </source>
</evidence>
<feature type="region of interest" description="Disordered" evidence="1">
    <location>
        <begin position="1"/>
        <end position="62"/>
    </location>
</feature>
<sequence length="442" mass="48218">MPFIPNTPESLIGRSDSKDPSTTCRGITGSGRPCRRPLNASPSGSPEASRIKVPKVSKVGGLRVDDPADPDCYCWQHKDQASMSAHSSPGPRPTNTPILEERESLDGLMDRLGIAEAKQKKSKKNGRPSMSSNHNGGNEKITETNYPPRPASQSSNRWTKRETIFCCCFTIPIMEEEPPAPTRPQPRPVQSAPAAVAGGGPSSKLPSNSHLSPSSAGSRPSMGSPAPSKQSTTSQTSQYLTLIPPTASPQTASQLMAELAKPISQGDEAGYIYIFWLTPESEPMDPPAEAARSLLAPPSQSNGRQRRPSDVVESFAARNTPSSSGKDKTLLLKIGRASNVQRRLNEWTRQCGYNLSLIRYYPHIPSATPSTPRKMPHSHKVERLIHLELAGAGLRISDRENWNCEACGKAHKEWFEVDASRAGIEMVDEVVRRWSDWDEARG</sequence>
<evidence type="ECO:0000259" key="2">
    <source>
        <dbReference type="SMART" id="SM00974"/>
    </source>
</evidence>
<name>A0A1Y2EHH2_9PEZI</name>
<proteinExistence type="predicted"/>
<dbReference type="InterPro" id="IPR053006">
    <property type="entry name" value="Meiosis_regulatory"/>
</dbReference>
<dbReference type="Proteomes" id="UP000193689">
    <property type="component" value="Unassembled WGS sequence"/>
</dbReference>
<dbReference type="STRING" id="1141098.A0A1Y2EHH2"/>
<dbReference type="EMBL" id="MCFJ01000001">
    <property type="protein sequence ID" value="ORY71022.1"/>
    <property type="molecule type" value="Genomic_DNA"/>
</dbReference>
<evidence type="ECO:0000313" key="3">
    <source>
        <dbReference type="EMBL" id="ORY71022.1"/>
    </source>
</evidence>
<dbReference type="InParanoid" id="A0A1Y2EHH2"/>
<dbReference type="Pfam" id="PF10544">
    <property type="entry name" value="T5orf172"/>
    <property type="match status" value="1"/>
</dbReference>
<dbReference type="OrthoDB" id="2417614at2759"/>
<dbReference type="PANTHER" id="PTHR28094:SF2">
    <property type="entry name" value="BACTERIOPHAGE T5 ORF172 DNA-BINDING DOMAIN-CONTAINING PROTEIN"/>
    <property type="match status" value="1"/>
</dbReference>
<feature type="region of interest" description="Disordered" evidence="1">
    <location>
        <begin position="177"/>
        <end position="237"/>
    </location>
</feature>
<comment type="caution">
    <text evidence="3">The sequence shown here is derived from an EMBL/GenBank/DDBJ whole genome shotgun (WGS) entry which is preliminary data.</text>
</comment>
<feature type="region of interest" description="Disordered" evidence="1">
    <location>
        <begin position="117"/>
        <end position="157"/>
    </location>
</feature>
<organism evidence="3 4">
    <name type="scientific">Pseudomassariella vexata</name>
    <dbReference type="NCBI Taxonomy" id="1141098"/>
    <lineage>
        <taxon>Eukaryota</taxon>
        <taxon>Fungi</taxon>
        <taxon>Dikarya</taxon>
        <taxon>Ascomycota</taxon>
        <taxon>Pezizomycotina</taxon>
        <taxon>Sordariomycetes</taxon>
        <taxon>Xylariomycetidae</taxon>
        <taxon>Amphisphaeriales</taxon>
        <taxon>Pseudomassariaceae</taxon>
        <taxon>Pseudomassariella</taxon>
    </lineage>
</organism>
<dbReference type="GeneID" id="63775255"/>
<protein>
    <submittedName>
        <fullName evidence="3">Meiotically up-regulated gene 113-domain-containing protein</fullName>
    </submittedName>
</protein>
<gene>
    <name evidence="3" type="ORF">BCR38DRAFT_415720</name>
</gene>
<feature type="compositionally biased region" description="Polar residues" evidence="1">
    <location>
        <begin position="204"/>
        <end position="218"/>
    </location>
</feature>